<keyword evidence="3" id="KW-1185">Reference proteome</keyword>
<dbReference type="Proteomes" id="UP001174936">
    <property type="component" value="Unassembled WGS sequence"/>
</dbReference>
<dbReference type="AlphaFoldDB" id="A0AA39YD69"/>
<feature type="region of interest" description="Disordered" evidence="1">
    <location>
        <begin position="1"/>
        <end position="33"/>
    </location>
</feature>
<name>A0AA39YD69_9PEZI</name>
<evidence type="ECO:0000313" key="2">
    <source>
        <dbReference type="EMBL" id="KAK0649720.1"/>
    </source>
</evidence>
<sequence>MTPQQTHSLSPEAILKDPSRFTQTSSPPLGKTKLGLIAAKPSSPEPTHTVALNLDDPEVKGAARTLLLREPGLAAAAVAEYPDLKEYLEKDLGIASSGVASVVTARPFVVPEEDVIAVDEDDDDGVLDSQLRLAATSMKAQGGGKFSMLVAVTQAALNSQLFFRWADPERPELQTMVVEAVLADAAPGARVDADMAAPQVSLKVVNEAGQNSGSVFFHLNFLGGVCRVWDTETQTLVEAEDIFGWRMVVEVDLKLVDLDVEGEEYRRVAEQYQIPGTFGISALAAEFDTARVTAETWAQSTFGSFSMSPSRRESFAALVLRHLHALSLSINYSLVDRTGTIPNPTMPPTQLILQTYPYRHSTAQSSGSILSAPVEGLSAAGDKNMLLYLGMTRNQGLPASQHLPFSANWVASMSPAAGNPVAGCLAINRADFLDGFLIPKLTAINRATYFEVTKAHTKKTGPAKAEYSFSIGRAEQPDSFFAWRKMAVGQLTVYAWTTSSSKSDEDGLAGFESRASGKAGVSNVLQLHEGTNRISWGTSASLRLETSLKAFGINSKGVATASRTGTTSINLNSVLDGKLSAAIAMPAGWVTTTSDGSNSFGFSGTNMDHFADELEHRYFDESVITTSVNNINDKLQKGSAFVLPGGGNFLMKNPVFNGEFDLLVELTYNGSQ</sequence>
<protein>
    <submittedName>
        <fullName evidence="2">Uncharacterized protein</fullName>
    </submittedName>
</protein>
<reference evidence="2" key="1">
    <citation type="submission" date="2023-06" db="EMBL/GenBank/DDBJ databases">
        <title>Genome-scale phylogeny and comparative genomics of the fungal order Sordariales.</title>
        <authorList>
            <consortium name="Lawrence Berkeley National Laboratory"/>
            <person name="Hensen N."/>
            <person name="Bonometti L."/>
            <person name="Westerberg I."/>
            <person name="Brannstrom I.O."/>
            <person name="Guillou S."/>
            <person name="Cros-Aarteil S."/>
            <person name="Calhoun S."/>
            <person name="Haridas S."/>
            <person name="Kuo A."/>
            <person name="Mondo S."/>
            <person name="Pangilinan J."/>
            <person name="Riley R."/>
            <person name="Labutti K."/>
            <person name="Andreopoulos B."/>
            <person name="Lipzen A."/>
            <person name="Chen C."/>
            <person name="Yanf M."/>
            <person name="Daum C."/>
            <person name="Ng V."/>
            <person name="Clum A."/>
            <person name="Steindorff A."/>
            <person name="Ohm R."/>
            <person name="Martin F."/>
            <person name="Silar P."/>
            <person name="Natvig D."/>
            <person name="Lalanne C."/>
            <person name="Gautier V."/>
            <person name="Ament-Velasquez S.L."/>
            <person name="Kruys A."/>
            <person name="Hutchinson M.I."/>
            <person name="Powell A.J."/>
            <person name="Barry K."/>
            <person name="Miller A.N."/>
            <person name="Grigoriev I.V."/>
            <person name="Debuchy R."/>
            <person name="Gladieux P."/>
            <person name="Thoren M.H."/>
            <person name="Johannesson H."/>
        </authorList>
    </citation>
    <scope>NUCLEOTIDE SEQUENCE</scope>
    <source>
        <strain evidence="2">SMH2532-1</strain>
    </source>
</reference>
<proteinExistence type="predicted"/>
<dbReference type="EMBL" id="JAULSV010000003">
    <property type="protein sequence ID" value="KAK0649720.1"/>
    <property type="molecule type" value="Genomic_DNA"/>
</dbReference>
<comment type="caution">
    <text evidence="2">The sequence shown here is derived from an EMBL/GenBank/DDBJ whole genome shotgun (WGS) entry which is preliminary data.</text>
</comment>
<evidence type="ECO:0000313" key="3">
    <source>
        <dbReference type="Proteomes" id="UP001174936"/>
    </source>
</evidence>
<evidence type="ECO:0000256" key="1">
    <source>
        <dbReference type="SAM" id="MobiDB-lite"/>
    </source>
</evidence>
<accession>A0AA39YD69</accession>
<gene>
    <name evidence="2" type="ORF">B0T16DRAFT_457106</name>
</gene>
<organism evidence="2 3">
    <name type="scientific">Cercophora newfieldiana</name>
    <dbReference type="NCBI Taxonomy" id="92897"/>
    <lineage>
        <taxon>Eukaryota</taxon>
        <taxon>Fungi</taxon>
        <taxon>Dikarya</taxon>
        <taxon>Ascomycota</taxon>
        <taxon>Pezizomycotina</taxon>
        <taxon>Sordariomycetes</taxon>
        <taxon>Sordariomycetidae</taxon>
        <taxon>Sordariales</taxon>
        <taxon>Lasiosphaeriaceae</taxon>
        <taxon>Cercophora</taxon>
    </lineage>
</organism>